<evidence type="ECO:0000313" key="2">
    <source>
        <dbReference type="Proteomes" id="UP000007266"/>
    </source>
</evidence>
<name>A0A139WHH8_TRICA</name>
<dbReference type="EMBL" id="KQ971343">
    <property type="protein sequence ID" value="KYB27413.1"/>
    <property type="molecule type" value="Genomic_DNA"/>
</dbReference>
<gene>
    <name evidence="1" type="primary">AUGUSTUS-3.0.2_33239</name>
    <name evidence="1" type="ORF">TcasGA2_TC033239</name>
</gene>
<accession>A0A139WHH8</accession>
<organism evidence="1 2">
    <name type="scientific">Tribolium castaneum</name>
    <name type="common">Red flour beetle</name>
    <dbReference type="NCBI Taxonomy" id="7070"/>
    <lineage>
        <taxon>Eukaryota</taxon>
        <taxon>Metazoa</taxon>
        <taxon>Ecdysozoa</taxon>
        <taxon>Arthropoda</taxon>
        <taxon>Hexapoda</taxon>
        <taxon>Insecta</taxon>
        <taxon>Pterygota</taxon>
        <taxon>Neoptera</taxon>
        <taxon>Endopterygota</taxon>
        <taxon>Coleoptera</taxon>
        <taxon>Polyphaga</taxon>
        <taxon>Cucujiformia</taxon>
        <taxon>Tenebrionidae</taxon>
        <taxon>Tenebrionidae incertae sedis</taxon>
        <taxon>Tribolium</taxon>
    </lineage>
</organism>
<proteinExistence type="predicted"/>
<reference evidence="1 2" key="2">
    <citation type="journal article" date="2010" name="Nucleic Acids Res.">
        <title>BeetleBase in 2010: revisions to provide comprehensive genomic information for Tribolium castaneum.</title>
        <authorList>
            <person name="Kim H.S."/>
            <person name="Murphy T."/>
            <person name="Xia J."/>
            <person name="Caragea D."/>
            <person name="Park Y."/>
            <person name="Beeman R.W."/>
            <person name="Lorenzen M.D."/>
            <person name="Butcher S."/>
            <person name="Manak J.R."/>
            <person name="Brown S.J."/>
        </authorList>
    </citation>
    <scope>GENOME REANNOTATION</scope>
    <source>
        <strain evidence="1 2">Georgia GA2</strain>
    </source>
</reference>
<dbReference type="AlphaFoldDB" id="A0A139WHH8"/>
<keyword evidence="2" id="KW-1185">Reference proteome</keyword>
<sequence>MMRHRQHPSSCSVFEYLTILEIKLQKFGGHLIIIICI</sequence>
<protein>
    <submittedName>
        <fullName evidence="1">Uncharacterized protein</fullName>
    </submittedName>
</protein>
<dbReference type="Proteomes" id="UP000007266">
    <property type="component" value="Linkage group 5"/>
</dbReference>
<dbReference type="InParanoid" id="A0A139WHH8"/>
<reference evidence="1 2" key="1">
    <citation type="journal article" date="2008" name="Nature">
        <title>The genome of the model beetle and pest Tribolium castaneum.</title>
        <authorList>
            <consortium name="Tribolium Genome Sequencing Consortium"/>
            <person name="Richards S."/>
            <person name="Gibbs R.A."/>
            <person name="Weinstock G.M."/>
            <person name="Brown S.J."/>
            <person name="Denell R."/>
            <person name="Beeman R.W."/>
            <person name="Gibbs R."/>
            <person name="Beeman R.W."/>
            <person name="Brown S.J."/>
            <person name="Bucher G."/>
            <person name="Friedrich M."/>
            <person name="Grimmelikhuijzen C.J."/>
            <person name="Klingler M."/>
            <person name="Lorenzen M."/>
            <person name="Richards S."/>
            <person name="Roth S."/>
            <person name="Schroder R."/>
            <person name="Tautz D."/>
            <person name="Zdobnov E.M."/>
            <person name="Muzny D."/>
            <person name="Gibbs R.A."/>
            <person name="Weinstock G.M."/>
            <person name="Attaway T."/>
            <person name="Bell S."/>
            <person name="Buhay C.J."/>
            <person name="Chandrabose M.N."/>
            <person name="Chavez D."/>
            <person name="Clerk-Blankenburg K.P."/>
            <person name="Cree A."/>
            <person name="Dao M."/>
            <person name="Davis C."/>
            <person name="Chacko J."/>
            <person name="Dinh H."/>
            <person name="Dugan-Rocha S."/>
            <person name="Fowler G."/>
            <person name="Garner T.T."/>
            <person name="Garnes J."/>
            <person name="Gnirke A."/>
            <person name="Hawes A."/>
            <person name="Hernandez J."/>
            <person name="Hines S."/>
            <person name="Holder M."/>
            <person name="Hume J."/>
            <person name="Jhangiani S.N."/>
            <person name="Joshi V."/>
            <person name="Khan Z.M."/>
            <person name="Jackson L."/>
            <person name="Kovar C."/>
            <person name="Kowis A."/>
            <person name="Lee S."/>
            <person name="Lewis L.R."/>
            <person name="Margolis J."/>
            <person name="Morgan M."/>
            <person name="Nazareth L.V."/>
            <person name="Nguyen N."/>
            <person name="Okwuonu G."/>
            <person name="Parker D."/>
            <person name="Richards S."/>
            <person name="Ruiz S.J."/>
            <person name="Santibanez J."/>
            <person name="Savard J."/>
            <person name="Scherer S.E."/>
            <person name="Schneider B."/>
            <person name="Sodergren E."/>
            <person name="Tautz D."/>
            <person name="Vattahil S."/>
            <person name="Villasana D."/>
            <person name="White C.S."/>
            <person name="Wright R."/>
            <person name="Park Y."/>
            <person name="Beeman R.W."/>
            <person name="Lord J."/>
            <person name="Oppert B."/>
            <person name="Lorenzen M."/>
            <person name="Brown S."/>
            <person name="Wang L."/>
            <person name="Savard J."/>
            <person name="Tautz D."/>
            <person name="Richards S."/>
            <person name="Weinstock G."/>
            <person name="Gibbs R.A."/>
            <person name="Liu Y."/>
            <person name="Worley K."/>
            <person name="Weinstock G."/>
            <person name="Elsik C.G."/>
            <person name="Reese J.T."/>
            <person name="Elhaik E."/>
            <person name="Landan G."/>
            <person name="Graur D."/>
            <person name="Arensburger P."/>
            <person name="Atkinson P."/>
            <person name="Beeman R.W."/>
            <person name="Beidler J."/>
            <person name="Brown S.J."/>
            <person name="Demuth J.P."/>
            <person name="Drury D.W."/>
            <person name="Du Y.Z."/>
            <person name="Fujiwara H."/>
            <person name="Lorenzen M."/>
            <person name="Maselli V."/>
            <person name="Osanai M."/>
            <person name="Park Y."/>
            <person name="Robertson H.M."/>
            <person name="Tu Z."/>
            <person name="Wang J.J."/>
            <person name="Wang S."/>
            <person name="Richards S."/>
            <person name="Song H."/>
            <person name="Zhang L."/>
            <person name="Sodergren E."/>
            <person name="Werner D."/>
            <person name="Stanke M."/>
            <person name="Morgenstern B."/>
            <person name="Solovyev V."/>
            <person name="Kosarev P."/>
            <person name="Brown G."/>
            <person name="Chen H.C."/>
            <person name="Ermolaeva O."/>
            <person name="Hlavina W."/>
            <person name="Kapustin Y."/>
            <person name="Kiryutin B."/>
            <person name="Kitts P."/>
            <person name="Maglott D."/>
            <person name="Pruitt K."/>
            <person name="Sapojnikov V."/>
            <person name="Souvorov A."/>
            <person name="Mackey A.J."/>
            <person name="Waterhouse R.M."/>
            <person name="Wyder S."/>
            <person name="Zdobnov E.M."/>
            <person name="Zdobnov E.M."/>
            <person name="Wyder S."/>
            <person name="Kriventseva E.V."/>
            <person name="Kadowaki T."/>
            <person name="Bork P."/>
            <person name="Aranda M."/>
            <person name="Bao R."/>
            <person name="Beermann A."/>
            <person name="Berns N."/>
            <person name="Bolognesi R."/>
            <person name="Bonneton F."/>
            <person name="Bopp D."/>
            <person name="Brown S.J."/>
            <person name="Bucher G."/>
            <person name="Butts T."/>
            <person name="Chaumot A."/>
            <person name="Denell R.E."/>
            <person name="Ferrier D.E."/>
            <person name="Friedrich M."/>
            <person name="Gordon C.M."/>
            <person name="Jindra M."/>
            <person name="Klingler M."/>
            <person name="Lan Q."/>
            <person name="Lattorff H.M."/>
            <person name="Laudet V."/>
            <person name="von Levetsow C."/>
            <person name="Liu Z."/>
            <person name="Lutz R."/>
            <person name="Lynch J.A."/>
            <person name="da Fonseca R.N."/>
            <person name="Posnien N."/>
            <person name="Reuter R."/>
            <person name="Roth S."/>
            <person name="Savard J."/>
            <person name="Schinko J.B."/>
            <person name="Schmitt C."/>
            <person name="Schoppmeier M."/>
            <person name="Schroder R."/>
            <person name="Shippy T.D."/>
            <person name="Simonnet F."/>
            <person name="Marques-Souza H."/>
            <person name="Tautz D."/>
            <person name="Tomoyasu Y."/>
            <person name="Trauner J."/>
            <person name="Van der Zee M."/>
            <person name="Vervoort M."/>
            <person name="Wittkopp N."/>
            <person name="Wimmer E.A."/>
            <person name="Yang X."/>
            <person name="Jones A.K."/>
            <person name="Sattelle D.B."/>
            <person name="Ebert P.R."/>
            <person name="Nelson D."/>
            <person name="Scott J.G."/>
            <person name="Beeman R.W."/>
            <person name="Muthukrishnan S."/>
            <person name="Kramer K.J."/>
            <person name="Arakane Y."/>
            <person name="Beeman R.W."/>
            <person name="Zhu Q."/>
            <person name="Hogenkamp D."/>
            <person name="Dixit R."/>
            <person name="Oppert B."/>
            <person name="Jiang H."/>
            <person name="Zou Z."/>
            <person name="Marshall J."/>
            <person name="Elpidina E."/>
            <person name="Vinokurov K."/>
            <person name="Oppert C."/>
            <person name="Zou Z."/>
            <person name="Evans J."/>
            <person name="Lu Z."/>
            <person name="Zhao P."/>
            <person name="Sumathipala N."/>
            <person name="Altincicek B."/>
            <person name="Vilcinskas A."/>
            <person name="Williams M."/>
            <person name="Hultmark D."/>
            <person name="Hetru C."/>
            <person name="Jiang H."/>
            <person name="Grimmelikhuijzen C.J."/>
            <person name="Hauser F."/>
            <person name="Cazzamali G."/>
            <person name="Williamson M."/>
            <person name="Park Y."/>
            <person name="Li B."/>
            <person name="Tanaka Y."/>
            <person name="Predel R."/>
            <person name="Neupert S."/>
            <person name="Schachtner J."/>
            <person name="Verleyen P."/>
            <person name="Raible F."/>
            <person name="Bork P."/>
            <person name="Friedrich M."/>
            <person name="Walden K.K."/>
            <person name="Robertson H.M."/>
            <person name="Angeli S."/>
            <person name="Foret S."/>
            <person name="Bucher G."/>
            <person name="Schuetz S."/>
            <person name="Maleszka R."/>
            <person name="Wimmer E.A."/>
            <person name="Beeman R.W."/>
            <person name="Lorenzen M."/>
            <person name="Tomoyasu Y."/>
            <person name="Miller S.C."/>
            <person name="Grossmann D."/>
            <person name="Bucher G."/>
        </authorList>
    </citation>
    <scope>NUCLEOTIDE SEQUENCE [LARGE SCALE GENOMIC DNA]</scope>
    <source>
        <strain evidence="1 2">Georgia GA2</strain>
    </source>
</reference>
<evidence type="ECO:0000313" key="1">
    <source>
        <dbReference type="EMBL" id="KYB27413.1"/>
    </source>
</evidence>